<dbReference type="InterPro" id="IPR050640">
    <property type="entry name" value="Bact_2-comp_sensor_kinase"/>
</dbReference>
<dbReference type="Proteomes" id="UP001409291">
    <property type="component" value="Unassembled WGS sequence"/>
</dbReference>
<gene>
    <name evidence="3" type="ORF">ABE541_18515</name>
</gene>
<dbReference type="PANTHER" id="PTHR34220:SF7">
    <property type="entry name" value="SENSOR HISTIDINE KINASE YPDA"/>
    <property type="match status" value="1"/>
</dbReference>
<dbReference type="Pfam" id="PF06580">
    <property type="entry name" value="His_kinase"/>
    <property type="match status" value="1"/>
</dbReference>
<feature type="transmembrane region" description="Helical" evidence="1">
    <location>
        <begin position="12"/>
        <end position="32"/>
    </location>
</feature>
<feature type="transmembrane region" description="Helical" evidence="1">
    <location>
        <begin position="114"/>
        <end position="134"/>
    </location>
</feature>
<organism evidence="3 4">
    <name type="scientific">Sphingobacterium kitahiroshimense</name>
    <dbReference type="NCBI Taxonomy" id="470446"/>
    <lineage>
        <taxon>Bacteria</taxon>
        <taxon>Pseudomonadati</taxon>
        <taxon>Bacteroidota</taxon>
        <taxon>Sphingobacteriia</taxon>
        <taxon>Sphingobacteriales</taxon>
        <taxon>Sphingobacteriaceae</taxon>
        <taxon>Sphingobacterium</taxon>
    </lineage>
</organism>
<proteinExistence type="predicted"/>
<dbReference type="InterPro" id="IPR036890">
    <property type="entry name" value="HATPase_C_sf"/>
</dbReference>
<dbReference type="PANTHER" id="PTHR34220">
    <property type="entry name" value="SENSOR HISTIDINE KINASE YPDA"/>
    <property type="match status" value="1"/>
</dbReference>
<accession>A0ABV0BWT9</accession>
<keyword evidence="3" id="KW-0808">Transferase</keyword>
<dbReference type="EMBL" id="JBDJNQ010000009">
    <property type="protein sequence ID" value="MEN5379265.1"/>
    <property type="molecule type" value="Genomic_DNA"/>
</dbReference>
<dbReference type="InterPro" id="IPR010559">
    <property type="entry name" value="Sig_transdc_His_kin_internal"/>
</dbReference>
<dbReference type="GO" id="GO:0016301">
    <property type="term" value="F:kinase activity"/>
    <property type="evidence" value="ECO:0007669"/>
    <property type="project" value="UniProtKB-KW"/>
</dbReference>
<sequence>MSLYRLPLKGLIRLNIIISILIATLIMIFLVAVKHDTTDILYRFIQGIVFTFSVSFGNLLLIRTLLFRNKKQIKFGRALFYMSSYLWTIISWNLVIGLYFLLTGNGWEGAGGELRAYVMAYLAIFLFNTIVLLIQNLFIFQYQSSLDAIEKLQLQANVSEATNLLLRQQIQPHFLFNALATVKSLYKEDTKVGETYLVHLATFLRSSITNPKAQLAFVADEIAFSLSYLHMQKIRFGTSLIYEINISDQICKSLYLPYFSLQPLIENALKHNDFTEDSPIMIRIFTSDGFVIVSNNMQAHGQREASTGNGLFNIKERYRLLGDEQGMKITADGKFFNVHLKLLQP</sequence>
<keyword evidence="4" id="KW-1185">Reference proteome</keyword>
<evidence type="ECO:0000259" key="2">
    <source>
        <dbReference type="Pfam" id="PF06580"/>
    </source>
</evidence>
<keyword evidence="1" id="KW-0812">Transmembrane</keyword>
<reference evidence="3 4" key="1">
    <citation type="submission" date="2024-04" db="EMBL/GenBank/DDBJ databases">
        <title>WGS of bacteria from Torrens River.</title>
        <authorList>
            <person name="Wyrsch E.R."/>
            <person name="Drigo B."/>
        </authorList>
    </citation>
    <scope>NUCLEOTIDE SEQUENCE [LARGE SCALE GENOMIC DNA]</scope>
    <source>
        <strain evidence="3 4">TWI391</strain>
    </source>
</reference>
<comment type="caution">
    <text evidence="3">The sequence shown here is derived from an EMBL/GenBank/DDBJ whole genome shotgun (WGS) entry which is preliminary data.</text>
</comment>
<evidence type="ECO:0000313" key="4">
    <source>
        <dbReference type="Proteomes" id="UP001409291"/>
    </source>
</evidence>
<keyword evidence="3" id="KW-0418">Kinase</keyword>
<name>A0ABV0BWT9_9SPHI</name>
<feature type="domain" description="Signal transduction histidine kinase internal region" evidence="2">
    <location>
        <begin position="165"/>
        <end position="239"/>
    </location>
</feature>
<dbReference type="RefSeq" id="WP_346582033.1">
    <property type="nucleotide sequence ID" value="NZ_JBDJNQ010000009.1"/>
</dbReference>
<dbReference type="Gene3D" id="3.30.565.10">
    <property type="entry name" value="Histidine kinase-like ATPase, C-terminal domain"/>
    <property type="match status" value="1"/>
</dbReference>
<feature type="transmembrane region" description="Helical" evidence="1">
    <location>
        <begin position="78"/>
        <end position="102"/>
    </location>
</feature>
<feature type="transmembrane region" description="Helical" evidence="1">
    <location>
        <begin position="44"/>
        <end position="66"/>
    </location>
</feature>
<keyword evidence="1" id="KW-0472">Membrane</keyword>
<evidence type="ECO:0000313" key="3">
    <source>
        <dbReference type="EMBL" id="MEN5379265.1"/>
    </source>
</evidence>
<dbReference type="SUPFAM" id="SSF55874">
    <property type="entry name" value="ATPase domain of HSP90 chaperone/DNA topoisomerase II/histidine kinase"/>
    <property type="match status" value="1"/>
</dbReference>
<protein>
    <submittedName>
        <fullName evidence="3">Histidine kinase</fullName>
    </submittedName>
</protein>
<evidence type="ECO:0000256" key="1">
    <source>
        <dbReference type="SAM" id="Phobius"/>
    </source>
</evidence>
<keyword evidence="1" id="KW-1133">Transmembrane helix</keyword>